<dbReference type="Proteomes" id="UP000703269">
    <property type="component" value="Unassembled WGS sequence"/>
</dbReference>
<comment type="caution">
    <text evidence="2">The sequence shown here is derived from an EMBL/GenBank/DDBJ whole genome shotgun (WGS) entry which is preliminary data.</text>
</comment>
<name>A0A9P3GE91_9APHY</name>
<proteinExistence type="predicted"/>
<dbReference type="Pfam" id="PF14737">
    <property type="entry name" value="DUF4470"/>
    <property type="match status" value="1"/>
</dbReference>
<sequence length="480" mass="53989">MPAIDILKLAPSKSKSEAEMNLAFIASGDLRNVMETVNGLPQDFAGTLKVVMNDRDVYVTLRNIIMLEILARTPNKRRAADIVLHLWYSAFLPDEYDVEITAIGMDLATATGALHVELGSNAALDADISDELRALCSLLLVFSRGYGADHAMQELTRVRFNSDRVDFRHRQWLRCEPSHRLALLEYTKYGLVLPFGAHKAHFKNPNRFLFSPNGVWLQSDGVNPLDSWDIEEVVASGMAHGATRDDLYGCLYYHVAGQLQKFASRLARMRISFNITNLDALELAKSMWRNDLADIGIPAKIRFDRIDVSNLFDEDYLGVARVLDAWGGFIRRGTGGGVIVGHMINWIGREPSARTTDVNDRLFEKLLRRLPLPKMRKNPSVDEIRVLQGMLVAMAHGVATAQDHSKAFEVHLSKQRISHALLRAELKRRAVHEIVPHRLCAPLSAAPAALPDLENDEAWYLRVHVASPMWTERYLEIVPT</sequence>
<keyword evidence="3" id="KW-1185">Reference proteome</keyword>
<dbReference type="AlphaFoldDB" id="A0A9P3GE91"/>
<dbReference type="OrthoDB" id="2791063at2759"/>
<evidence type="ECO:0000313" key="2">
    <source>
        <dbReference type="EMBL" id="GJE94087.1"/>
    </source>
</evidence>
<gene>
    <name evidence="2" type="ORF">PsYK624_102550</name>
</gene>
<dbReference type="InterPro" id="IPR027974">
    <property type="entry name" value="DUF4470"/>
</dbReference>
<dbReference type="EMBL" id="BPQB01000037">
    <property type="protein sequence ID" value="GJE94087.1"/>
    <property type="molecule type" value="Genomic_DNA"/>
</dbReference>
<protein>
    <submittedName>
        <fullName evidence="2">DUF4470 domain-containing protein</fullName>
    </submittedName>
</protein>
<reference evidence="2 3" key="1">
    <citation type="submission" date="2021-08" db="EMBL/GenBank/DDBJ databases">
        <title>Draft Genome Sequence of Phanerochaete sordida strain YK-624.</title>
        <authorList>
            <person name="Mori T."/>
            <person name="Dohra H."/>
            <person name="Suzuki T."/>
            <person name="Kawagishi H."/>
            <person name="Hirai H."/>
        </authorList>
    </citation>
    <scope>NUCLEOTIDE SEQUENCE [LARGE SCALE GENOMIC DNA]</scope>
    <source>
        <strain evidence="2 3">YK-624</strain>
    </source>
</reference>
<evidence type="ECO:0000259" key="1">
    <source>
        <dbReference type="Pfam" id="PF14737"/>
    </source>
</evidence>
<accession>A0A9P3GE91</accession>
<organism evidence="2 3">
    <name type="scientific">Phanerochaete sordida</name>
    <dbReference type="NCBI Taxonomy" id="48140"/>
    <lineage>
        <taxon>Eukaryota</taxon>
        <taxon>Fungi</taxon>
        <taxon>Dikarya</taxon>
        <taxon>Basidiomycota</taxon>
        <taxon>Agaricomycotina</taxon>
        <taxon>Agaricomycetes</taxon>
        <taxon>Polyporales</taxon>
        <taxon>Phanerochaetaceae</taxon>
        <taxon>Phanerochaete</taxon>
    </lineage>
</organism>
<feature type="domain" description="DUF4470" evidence="1">
    <location>
        <begin position="1"/>
        <end position="92"/>
    </location>
</feature>
<evidence type="ECO:0000313" key="3">
    <source>
        <dbReference type="Proteomes" id="UP000703269"/>
    </source>
</evidence>